<dbReference type="InterPro" id="IPR012677">
    <property type="entry name" value="Nucleotide-bd_a/b_plait_sf"/>
</dbReference>
<dbReference type="AlphaFoldDB" id="A0A177B714"/>
<protein>
    <recommendedName>
        <fullName evidence="9">Putative sodium-coupled neutral amino acid transporter 11</fullName>
    </recommendedName>
    <alternativeName>
        <fullName evidence="10">Solute carrier family 38 member 11</fullName>
    </alternativeName>
</protein>
<comment type="subcellular location">
    <subcellularLocation>
        <location evidence="1">Membrane</location>
        <topology evidence="1">Multi-pass membrane protein</topology>
    </subcellularLocation>
</comment>
<dbReference type="Pfam" id="PF01490">
    <property type="entry name" value="Aa_trans"/>
    <property type="match status" value="2"/>
</dbReference>
<evidence type="ECO:0000256" key="10">
    <source>
        <dbReference type="ARBA" id="ARBA00041723"/>
    </source>
</evidence>
<dbReference type="PANTHER" id="PTHR22950">
    <property type="entry name" value="AMINO ACID TRANSPORTER"/>
    <property type="match status" value="1"/>
</dbReference>
<evidence type="ECO:0000256" key="2">
    <source>
        <dbReference type="ARBA" id="ARBA00008066"/>
    </source>
</evidence>
<evidence type="ECO:0000313" key="14">
    <source>
        <dbReference type="Proteomes" id="UP000078046"/>
    </source>
</evidence>
<organism evidence="13 14">
    <name type="scientific">Intoshia linei</name>
    <dbReference type="NCBI Taxonomy" id="1819745"/>
    <lineage>
        <taxon>Eukaryota</taxon>
        <taxon>Metazoa</taxon>
        <taxon>Spiralia</taxon>
        <taxon>Lophotrochozoa</taxon>
        <taxon>Mesozoa</taxon>
        <taxon>Orthonectida</taxon>
        <taxon>Rhopaluridae</taxon>
        <taxon>Intoshia</taxon>
    </lineage>
</organism>
<gene>
    <name evidence="13" type="ORF">A3Q56_02147</name>
</gene>
<feature type="transmembrane region" description="Helical" evidence="11">
    <location>
        <begin position="314"/>
        <end position="336"/>
    </location>
</feature>
<keyword evidence="5" id="KW-0029">Amino-acid transport</keyword>
<keyword evidence="3" id="KW-0813">Transport</keyword>
<sequence length="656" mass="75003">MANEKTPLCDKLVNKGIVAQDQDMEICKEYKSSTFESVFILMTSIVGSGVLAMPYSLRISGPIYGIFLMIFSAIATSYSLYILIKTSESVKTNSYQELTETAYGKVGFVVISILQFCMPLIAMCSYNVIIGDSMHKIVARLVEGTSAEFLSNRYLLITIFTLFTTMPLSIPKDENIWSTSIQLGIVEALSITSHGDLFENFCITDDFANVSRFIFVVSLTFTYPLECFVCREVLEIIILRLKIMEKIKFWVHIVLTISIIFITVIISFATDCLGVFLEINGAISAVPMIFIFPSIIYMKLYVKKLKDYRNIIPLFLVLFGISISFSSLTMTAIKIWNDESCKHGGDFNYCKDTHEMSTSIVISNVKKDITKEHVKEFCGKYGKIQYITKLVPSMFETNCNICQIKYSTVKECIDALCAMHTIPFLWNRNQPLYIEHLNKGSKHLKKEPEEMGCRKVEKSYEVCSYCNGNKKSIKIPDNVTKYQNIYSNNQTNKNENTNKITTNIKSTCKDQATKSYKEYEYFTDCLPKIEKKDINLKIGSRMHLKPQHIGKNNVVYCSLQDMPEYLMVGDIKHLKRNHKKLRNLFFHDLQIGQKALHVHKATSSSTIASTIISSDECEGYHNRIWILDQCLENWNGVDESRLNYVPSISKINQQIF</sequence>
<feature type="transmembrane region" description="Helical" evidence="11">
    <location>
        <begin position="38"/>
        <end position="57"/>
    </location>
</feature>
<feature type="transmembrane region" description="Helical" evidence="11">
    <location>
        <begin position="105"/>
        <end position="130"/>
    </location>
</feature>
<feature type="domain" description="Amino acid transporter transmembrane" evidence="12">
    <location>
        <begin position="197"/>
        <end position="331"/>
    </location>
</feature>
<feature type="transmembrane region" description="Helical" evidence="11">
    <location>
        <begin position="63"/>
        <end position="84"/>
    </location>
</feature>
<dbReference type="GO" id="GO:0003676">
    <property type="term" value="F:nucleic acid binding"/>
    <property type="evidence" value="ECO:0007669"/>
    <property type="project" value="InterPro"/>
</dbReference>
<keyword evidence="6 11" id="KW-1133">Transmembrane helix</keyword>
<accession>A0A177B714</accession>
<feature type="domain" description="Amino acid transporter transmembrane" evidence="12">
    <location>
        <begin position="31"/>
        <end position="173"/>
    </location>
</feature>
<dbReference type="InterPro" id="IPR035979">
    <property type="entry name" value="RBD_domain_sf"/>
</dbReference>
<comment type="similarity">
    <text evidence="2">Belongs to the amino acid/polyamine transporter 2 family.</text>
</comment>
<evidence type="ECO:0000256" key="4">
    <source>
        <dbReference type="ARBA" id="ARBA00022692"/>
    </source>
</evidence>
<comment type="caution">
    <text evidence="13">The sequence shown here is derived from an EMBL/GenBank/DDBJ whole genome shotgun (WGS) entry which is preliminary data.</text>
</comment>
<evidence type="ECO:0000256" key="7">
    <source>
        <dbReference type="ARBA" id="ARBA00023136"/>
    </source>
</evidence>
<evidence type="ECO:0000313" key="13">
    <source>
        <dbReference type="EMBL" id="OAF70087.1"/>
    </source>
</evidence>
<name>A0A177B714_9BILA</name>
<proteinExistence type="inferred from homology"/>
<dbReference type="CDD" id="cd00590">
    <property type="entry name" value="RRM_SF"/>
    <property type="match status" value="1"/>
</dbReference>
<keyword evidence="4 11" id="KW-0812">Transmembrane</keyword>
<dbReference type="EMBL" id="LWCA01000189">
    <property type="protein sequence ID" value="OAF70087.1"/>
    <property type="molecule type" value="Genomic_DNA"/>
</dbReference>
<evidence type="ECO:0000256" key="5">
    <source>
        <dbReference type="ARBA" id="ARBA00022970"/>
    </source>
</evidence>
<evidence type="ECO:0000256" key="6">
    <source>
        <dbReference type="ARBA" id="ARBA00022989"/>
    </source>
</evidence>
<keyword evidence="7 11" id="KW-0472">Membrane</keyword>
<dbReference type="InterPro" id="IPR013057">
    <property type="entry name" value="AA_transpt_TM"/>
</dbReference>
<reference evidence="13 14" key="1">
    <citation type="submission" date="2016-04" db="EMBL/GenBank/DDBJ databases">
        <title>The genome of Intoshia linei affirms orthonectids as highly simplified spiralians.</title>
        <authorList>
            <person name="Mikhailov K.V."/>
            <person name="Slusarev G.S."/>
            <person name="Nikitin M.A."/>
            <person name="Logacheva M.D."/>
            <person name="Penin A."/>
            <person name="Aleoshin V."/>
            <person name="Panchin Y.V."/>
        </authorList>
    </citation>
    <scope>NUCLEOTIDE SEQUENCE [LARGE SCALE GENOMIC DNA]</scope>
    <source>
        <strain evidence="13">Intl2013</strain>
        <tissue evidence="13">Whole animal</tissue>
    </source>
</reference>
<dbReference type="OrthoDB" id="28208at2759"/>
<dbReference type="Proteomes" id="UP000078046">
    <property type="component" value="Unassembled WGS sequence"/>
</dbReference>
<evidence type="ECO:0000256" key="11">
    <source>
        <dbReference type="SAM" id="Phobius"/>
    </source>
</evidence>
<evidence type="ECO:0000256" key="1">
    <source>
        <dbReference type="ARBA" id="ARBA00004141"/>
    </source>
</evidence>
<keyword evidence="14" id="KW-1185">Reference proteome</keyword>
<dbReference type="PANTHER" id="PTHR22950:SF458">
    <property type="entry name" value="SODIUM-COUPLED NEUTRAL AMINO ACID TRANSPORTER 11-RELATED"/>
    <property type="match status" value="1"/>
</dbReference>
<dbReference type="SUPFAM" id="SSF54928">
    <property type="entry name" value="RNA-binding domain, RBD"/>
    <property type="match status" value="1"/>
</dbReference>
<dbReference type="GO" id="GO:0016020">
    <property type="term" value="C:membrane"/>
    <property type="evidence" value="ECO:0007669"/>
    <property type="project" value="UniProtKB-SubCell"/>
</dbReference>
<feature type="transmembrane region" description="Helical" evidence="11">
    <location>
        <begin position="281"/>
        <end position="302"/>
    </location>
</feature>
<evidence type="ECO:0000259" key="12">
    <source>
        <dbReference type="Pfam" id="PF01490"/>
    </source>
</evidence>
<comment type="function">
    <text evidence="8">Putative sodium-dependent amino acid/proton antiporter.</text>
</comment>
<evidence type="ECO:0000256" key="3">
    <source>
        <dbReference type="ARBA" id="ARBA00022448"/>
    </source>
</evidence>
<feature type="transmembrane region" description="Helical" evidence="11">
    <location>
        <begin position="249"/>
        <end position="269"/>
    </location>
</feature>
<dbReference type="GO" id="GO:0015179">
    <property type="term" value="F:L-amino acid transmembrane transporter activity"/>
    <property type="evidence" value="ECO:0007669"/>
    <property type="project" value="TreeGrafter"/>
</dbReference>
<evidence type="ECO:0000256" key="8">
    <source>
        <dbReference type="ARBA" id="ARBA00037101"/>
    </source>
</evidence>
<dbReference type="Gene3D" id="3.30.70.330">
    <property type="match status" value="1"/>
</dbReference>
<evidence type="ECO:0000256" key="9">
    <source>
        <dbReference type="ARBA" id="ARBA00040814"/>
    </source>
</evidence>